<reference evidence="1 2" key="1">
    <citation type="journal article" date="2023" name="IScience">
        <title>Expanded male sex-determining region conserved during the evolution of homothallism in the green alga Volvox.</title>
        <authorList>
            <person name="Yamamoto K."/>
            <person name="Matsuzaki R."/>
            <person name="Mahakham W."/>
            <person name="Heman W."/>
            <person name="Sekimoto H."/>
            <person name="Kawachi M."/>
            <person name="Minakuchi Y."/>
            <person name="Toyoda A."/>
            <person name="Nozaki H."/>
        </authorList>
    </citation>
    <scope>NUCLEOTIDE SEQUENCE [LARGE SCALE GENOMIC DNA]</scope>
    <source>
        <strain evidence="1 2">NIES-4468</strain>
    </source>
</reference>
<comment type="caution">
    <text evidence="1">The sequence shown here is derived from an EMBL/GenBank/DDBJ whole genome shotgun (WGS) entry which is preliminary data.</text>
</comment>
<accession>A0ABQ5SB88</accession>
<dbReference type="EMBL" id="BSDZ01000038">
    <property type="protein sequence ID" value="GLI66709.1"/>
    <property type="molecule type" value="Genomic_DNA"/>
</dbReference>
<dbReference type="Gene3D" id="3.40.50.12370">
    <property type="match status" value="1"/>
</dbReference>
<protein>
    <recommendedName>
        <fullName evidence="3">UspA domain-containing protein</fullName>
    </recommendedName>
</protein>
<gene>
    <name evidence="1" type="ORF">VaNZ11_010642</name>
</gene>
<evidence type="ECO:0008006" key="3">
    <source>
        <dbReference type="Google" id="ProtNLM"/>
    </source>
</evidence>
<evidence type="ECO:0000313" key="1">
    <source>
        <dbReference type="EMBL" id="GLI66709.1"/>
    </source>
</evidence>
<name>A0ABQ5SB88_9CHLO</name>
<feature type="non-terminal residue" evidence="1">
    <location>
        <position position="1"/>
    </location>
</feature>
<proteinExistence type="predicted"/>
<organism evidence="1 2">
    <name type="scientific">Volvox africanus</name>
    <dbReference type="NCBI Taxonomy" id="51714"/>
    <lineage>
        <taxon>Eukaryota</taxon>
        <taxon>Viridiplantae</taxon>
        <taxon>Chlorophyta</taxon>
        <taxon>core chlorophytes</taxon>
        <taxon>Chlorophyceae</taxon>
        <taxon>CS clade</taxon>
        <taxon>Chlamydomonadales</taxon>
        <taxon>Volvocaceae</taxon>
        <taxon>Volvox</taxon>
    </lineage>
</organism>
<sequence>IEYAIHNTATLAVMGSNSLTSKATTMSFTKSNSYAANLIHIVGSITVALLRRLPIPLLLITRTSIATVSAAAAVSSADKGGKRHALNLMAVLDGHAGGMVDYLAGRLCNTRVGDQISFAYIKPSSNLTQQQVGGIKAVLGKYVHQASVHGTRPVKTLLLDGPADRALAKAVSEHQIDLLVLPAAPLAQQVSPMVIATLRSACTAVLWYRDPPEPSSDLHESDEPFEST</sequence>
<keyword evidence="2" id="KW-1185">Reference proteome</keyword>
<dbReference type="Proteomes" id="UP001165090">
    <property type="component" value="Unassembled WGS sequence"/>
</dbReference>
<evidence type="ECO:0000313" key="2">
    <source>
        <dbReference type="Proteomes" id="UP001165090"/>
    </source>
</evidence>